<accession>A0AAV6S7W0</accession>
<evidence type="ECO:0000313" key="1">
    <source>
        <dbReference type="EMBL" id="KAG7513738.1"/>
    </source>
</evidence>
<protein>
    <submittedName>
        <fullName evidence="1">Uncharacterized protein</fullName>
    </submittedName>
</protein>
<keyword evidence="2" id="KW-1185">Reference proteome</keyword>
<proteinExistence type="predicted"/>
<dbReference type="AlphaFoldDB" id="A0AAV6S7W0"/>
<name>A0AAV6S7W0_SOLSE</name>
<comment type="caution">
    <text evidence="1">The sequence shown here is derived from an EMBL/GenBank/DDBJ whole genome shotgun (WGS) entry which is preliminary data.</text>
</comment>
<dbReference type="EMBL" id="JAGKHQ010000006">
    <property type="protein sequence ID" value="KAG7513738.1"/>
    <property type="molecule type" value="Genomic_DNA"/>
</dbReference>
<reference evidence="1 2" key="1">
    <citation type="journal article" date="2021" name="Sci. Rep.">
        <title>Chromosome anchoring in Senegalese sole (Solea senegalensis) reveals sex-associated markers and genome rearrangements in flatfish.</title>
        <authorList>
            <person name="Guerrero-Cozar I."/>
            <person name="Gomez-Garrido J."/>
            <person name="Berbel C."/>
            <person name="Martinez-Blanch J.F."/>
            <person name="Alioto T."/>
            <person name="Claros M.G."/>
            <person name="Gagnaire P.A."/>
            <person name="Manchado M."/>
        </authorList>
    </citation>
    <scope>NUCLEOTIDE SEQUENCE [LARGE SCALE GENOMIC DNA]</scope>
    <source>
        <strain evidence="1">Sse05_10M</strain>
    </source>
</reference>
<sequence>MGTSLSPHQPVMTVLVSLRRRNCSRRECARGRGLKIHRRWVSKLQRLLSTAACISHVTDVTHCAN</sequence>
<dbReference type="Proteomes" id="UP000693946">
    <property type="component" value="Linkage Group LG14"/>
</dbReference>
<evidence type="ECO:0000313" key="2">
    <source>
        <dbReference type="Proteomes" id="UP000693946"/>
    </source>
</evidence>
<gene>
    <name evidence="1" type="ORF">JOB18_015381</name>
</gene>
<organism evidence="1 2">
    <name type="scientific">Solea senegalensis</name>
    <name type="common">Senegalese sole</name>
    <dbReference type="NCBI Taxonomy" id="28829"/>
    <lineage>
        <taxon>Eukaryota</taxon>
        <taxon>Metazoa</taxon>
        <taxon>Chordata</taxon>
        <taxon>Craniata</taxon>
        <taxon>Vertebrata</taxon>
        <taxon>Euteleostomi</taxon>
        <taxon>Actinopterygii</taxon>
        <taxon>Neopterygii</taxon>
        <taxon>Teleostei</taxon>
        <taxon>Neoteleostei</taxon>
        <taxon>Acanthomorphata</taxon>
        <taxon>Carangaria</taxon>
        <taxon>Pleuronectiformes</taxon>
        <taxon>Pleuronectoidei</taxon>
        <taxon>Soleidae</taxon>
        <taxon>Solea</taxon>
    </lineage>
</organism>